<evidence type="ECO:0000256" key="5">
    <source>
        <dbReference type="ARBA" id="ARBA00022989"/>
    </source>
</evidence>
<gene>
    <name evidence="8" type="ordered locus">Spith_1597</name>
</gene>
<dbReference type="AlphaFoldDB" id="G0GAW2"/>
<feature type="transmembrane region" description="Helical" evidence="7">
    <location>
        <begin position="102"/>
        <end position="122"/>
    </location>
</feature>
<evidence type="ECO:0000256" key="2">
    <source>
        <dbReference type="ARBA" id="ARBA00009784"/>
    </source>
</evidence>
<keyword evidence="4 7" id="KW-0812">Transmembrane</keyword>
<evidence type="ECO:0000256" key="6">
    <source>
        <dbReference type="ARBA" id="ARBA00023136"/>
    </source>
</evidence>
<dbReference type="STRING" id="869211.Spith_1597"/>
<dbReference type="RefSeq" id="WP_014625188.1">
    <property type="nucleotide sequence ID" value="NC_017583.1"/>
</dbReference>
<dbReference type="KEGG" id="stq:Spith_1597"/>
<keyword evidence="9" id="KW-1185">Reference proteome</keyword>
<feature type="transmembrane region" description="Helical" evidence="7">
    <location>
        <begin position="73"/>
        <end position="95"/>
    </location>
</feature>
<dbReference type="EMBL" id="CP002903">
    <property type="protein sequence ID" value="AEJ61858.1"/>
    <property type="molecule type" value="Genomic_DNA"/>
</dbReference>
<comment type="caution">
    <text evidence="7">Lacks conserved residue(s) required for the propagation of feature annotation.</text>
</comment>
<dbReference type="PANTHER" id="PTHR33508">
    <property type="entry name" value="UPF0056 MEMBRANE PROTEIN YHCE"/>
    <property type="match status" value="1"/>
</dbReference>
<evidence type="ECO:0000256" key="4">
    <source>
        <dbReference type="ARBA" id="ARBA00022692"/>
    </source>
</evidence>
<keyword evidence="5 7" id="KW-1133">Transmembrane helix</keyword>
<evidence type="ECO:0000313" key="9">
    <source>
        <dbReference type="Proteomes" id="UP000007254"/>
    </source>
</evidence>
<sequence>MNLWATMITLLLIMDPFGNIPAFLAVLKGYTPERRRRIIIREMFIALGVLLLFLLFGNLILDAMQIKKPALGIAGGVVLFFIAIRMIFPGTGSYAQEESEPLIVPLAVPFIAGPSAIAMITLLSTRYPTHRLELGLALGGAWLVSVLVLLASEVFQRLLGKNGLEAVERLMGMLLTAMAAQMLLDGIRDYLALTG</sequence>
<reference evidence="8 9" key="1">
    <citation type="submission" date="2011-06" db="EMBL/GenBank/DDBJ databases">
        <title>The complete genome of Spirochaeta thermophila DSM 6578.</title>
        <authorList>
            <consortium name="US DOE Joint Genome Institute (JGI-PGF)"/>
            <person name="Lucas S."/>
            <person name="Lapidus A."/>
            <person name="Bruce D."/>
            <person name="Goodwin L."/>
            <person name="Pitluck S."/>
            <person name="Peters L."/>
            <person name="Kyrpides N."/>
            <person name="Mavromatis K."/>
            <person name="Ivanova N."/>
            <person name="Mikailova N."/>
            <person name="Pagani I."/>
            <person name="Chertkov O."/>
            <person name="Detter J.C."/>
            <person name="Tapia R."/>
            <person name="Han C."/>
            <person name="Land M."/>
            <person name="Hauser L."/>
            <person name="Markowitz V."/>
            <person name="Cheng J.-F."/>
            <person name="Hugenholtz P."/>
            <person name="Woyke T."/>
            <person name="Wu D."/>
            <person name="Spring S."/>
            <person name="Merkhoffer B."/>
            <person name="Schneider S."/>
            <person name="Klenk H.-P."/>
            <person name="Eisen J.A."/>
        </authorList>
    </citation>
    <scope>NUCLEOTIDE SEQUENCE [LARGE SCALE GENOMIC DNA]</scope>
    <source>
        <strain evidence="9">ATCC 700085 / DSM 6578 / Z-1203</strain>
    </source>
</reference>
<feature type="transmembrane region" description="Helical" evidence="7">
    <location>
        <begin position="134"/>
        <end position="155"/>
    </location>
</feature>
<dbReference type="Proteomes" id="UP000007254">
    <property type="component" value="Chromosome"/>
</dbReference>
<comment type="subcellular location">
    <subcellularLocation>
        <location evidence="7">Cell inner membrane</location>
        <topology evidence="7">Multi-pass membrane protein</topology>
    </subcellularLocation>
    <subcellularLocation>
        <location evidence="1">Cell membrane</location>
        <topology evidence="1">Multi-pass membrane protein</topology>
    </subcellularLocation>
</comment>
<feature type="transmembrane region" description="Helical" evidence="7">
    <location>
        <begin position="6"/>
        <end position="27"/>
    </location>
</feature>
<dbReference type="NCBIfam" id="TIGR00427">
    <property type="entry name" value="NAAT family transporter"/>
    <property type="match status" value="1"/>
</dbReference>
<keyword evidence="6 7" id="KW-0472">Membrane</keyword>
<evidence type="ECO:0000256" key="3">
    <source>
        <dbReference type="ARBA" id="ARBA00022475"/>
    </source>
</evidence>
<dbReference type="Pfam" id="PF01914">
    <property type="entry name" value="MarC"/>
    <property type="match status" value="1"/>
</dbReference>
<dbReference type="OrthoDB" id="21094at2"/>
<dbReference type="InterPro" id="IPR002771">
    <property type="entry name" value="Multi_antbiot-R_MarC"/>
</dbReference>
<evidence type="ECO:0000256" key="7">
    <source>
        <dbReference type="RuleBase" id="RU362048"/>
    </source>
</evidence>
<proteinExistence type="inferred from homology"/>
<protein>
    <recommendedName>
        <fullName evidence="7">UPF0056 inner membrane protein</fullName>
    </recommendedName>
</protein>
<accession>G0GAW2</accession>
<evidence type="ECO:0000313" key="8">
    <source>
        <dbReference type="EMBL" id="AEJ61858.1"/>
    </source>
</evidence>
<name>G0GAW2_WINT7</name>
<keyword evidence="3" id="KW-1003">Cell membrane</keyword>
<feature type="transmembrane region" description="Helical" evidence="7">
    <location>
        <begin position="39"/>
        <end position="61"/>
    </location>
</feature>
<dbReference type="HOGENOM" id="CLU_079909_1_1_12"/>
<comment type="similarity">
    <text evidence="2 7">Belongs to the UPF0056 (MarC) family.</text>
</comment>
<organism evidence="8 9">
    <name type="scientific">Winmispira thermophila (strain ATCC 700085 / DSM 6578 / Z-1203)</name>
    <name type="common">Spirochaeta thermophila</name>
    <dbReference type="NCBI Taxonomy" id="869211"/>
    <lineage>
        <taxon>Bacteria</taxon>
        <taxon>Pseudomonadati</taxon>
        <taxon>Spirochaetota</taxon>
        <taxon>Spirochaetia</taxon>
        <taxon>Winmispirales</taxon>
        <taxon>Winmispiraceae</taxon>
        <taxon>Winmispira</taxon>
    </lineage>
</organism>
<evidence type="ECO:0000256" key="1">
    <source>
        <dbReference type="ARBA" id="ARBA00004651"/>
    </source>
</evidence>
<dbReference type="PANTHER" id="PTHR33508:SF10">
    <property type="entry name" value="UPF0056 INNER MEMBRANE PROTEIN YHGN"/>
    <property type="match status" value="1"/>
</dbReference>
<dbReference type="GO" id="GO:0005886">
    <property type="term" value="C:plasma membrane"/>
    <property type="evidence" value="ECO:0007669"/>
    <property type="project" value="UniProtKB-SubCell"/>
</dbReference>